<keyword evidence="11" id="KW-0411">Iron-sulfur</keyword>
<dbReference type="CDD" id="cd00207">
    <property type="entry name" value="fer2"/>
    <property type="match status" value="1"/>
</dbReference>
<dbReference type="GO" id="GO:0008137">
    <property type="term" value="F:NADH dehydrogenase (ubiquinone) activity"/>
    <property type="evidence" value="ECO:0007669"/>
    <property type="project" value="InterPro"/>
</dbReference>
<keyword evidence="4" id="KW-0004">4Fe-4S</keyword>
<dbReference type="GO" id="GO:0042773">
    <property type="term" value="P:ATP synthesis coupled electron transport"/>
    <property type="evidence" value="ECO:0007669"/>
    <property type="project" value="InterPro"/>
</dbReference>
<evidence type="ECO:0000256" key="4">
    <source>
        <dbReference type="ARBA" id="ARBA00022485"/>
    </source>
</evidence>
<dbReference type="InterPro" id="IPR017896">
    <property type="entry name" value="4Fe4S_Fe-S-bd"/>
</dbReference>
<evidence type="ECO:0000313" key="20">
    <source>
        <dbReference type="Proteomes" id="UP000184076"/>
    </source>
</evidence>
<evidence type="ECO:0000256" key="5">
    <source>
        <dbReference type="ARBA" id="ARBA00022714"/>
    </source>
</evidence>
<keyword evidence="8" id="KW-1278">Translocase</keyword>
<dbReference type="PROSITE" id="PS00198">
    <property type="entry name" value="4FE4S_FER_1"/>
    <property type="match status" value="1"/>
</dbReference>
<evidence type="ECO:0000259" key="16">
    <source>
        <dbReference type="PROSITE" id="PS51379"/>
    </source>
</evidence>
<evidence type="ECO:0000256" key="2">
    <source>
        <dbReference type="ARBA" id="ARBA00004370"/>
    </source>
</evidence>
<dbReference type="InterPro" id="IPR017900">
    <property type="entry name" value="4Fe4S_Fe_S_CS"/>
</dbReference>
<name>A0A1M5EFZ4_9BACT</name>
<keyword evidence="13" id="KW-0472">Membrane</keyword>
<evidence type="ECO:0000256" key="14">
    <source>
        <dbReference type="ARBA" id="ARBA00034078"/>
    </source>
</evidence>
<feature type="domain" description="4Fe-4S ferredoxin-type" evidence="16">
    <location>
        <begin position="184"/>
        <end position="212"/>
    </location>
</feature>
<comment type="cofactor">
    <cofactor evidence="1">
        <name>[4Fe-4S] cluster</name>
        <dbReference type="ChEBI" id="CHEBI:49883"/>
    </cofactor>
</comment>
<keyword evidence="20" id="KW-1185">Reference proteome</keyword>
<dbReference type="GO" id="GO:0051537">
    <property type="term" value="F:2 iron, 2 sulfur cluster binding"/>
    <property type="evidence" value="ECO:0007669"/>
    <property type="project" value="UniProtKB-KW"/>
</dbReference>
<dbReference type="PROSITE" id="PS51379">
    <property type="entry name" value="4FE4S_FER_2"/>
    <property type="match status" value="2"/>
</dbReference>
<dbReference type="STRING" id="1121391.SAMN02745206_02638"/>
<evidence type="ECO:0000259" key="17">
    <source>
        <dbReference type="PROSITE" id="PS51669"/>
    </source>
</evidence>
<evidence type="ECO:0000256" key="10">
    <source>
        <dbReference type="ARBA" id="ARBA00023004"/>
    </source>
</evidence>
<dbReference type="EMBL" id="FQVB01000027">
    <property type="protein sequence ID" value="SHF78106.1"/>
    <property type="molecule type" value="Genomic_DNA"/>
</dbReference>
<comment type="cofactor">
    <cofactor evidence="14">
        <name>[2Fe-2S] cluster</name>
        <dbReference type="ChEBI" id="CHEBI:190135"/>
    </cofactor>
</comment>
<dbReference type="PANTHER" id="PTHR43105:SF14">
    <property type="entry name" value="FORMATE DEHYDROGENASE H"/>
    <property type="match status" value="1"/>
</dbReference>
<protein>
    <submittedName>
        <fullName evidence="19">Formate dehydrogenase (NADP) alpha subunit</fullName>
    </submittedName>
</protein>
<evidence type="ECO:0000256" key="3">
    <source>
        <dbReference type="ARBA" id="ARBA00005404"/>
    </source>
</evidence>
<evidence type="ECO:0000256" key="11">
    <source>
        <dbReference type="ARBA" id="ARBA00023014"/>
    </source>
</evidence>
<dbReference type="FunFam" id="3.10.20.740:FF:000004">
    <property type="entry name" value="NADH-quinone oxidoreductase"/>
    <property type="match status" value="1"/>
</dbReference>
<dbReference type="Pfam" id="PF13510">
    <property type="entry name" value="Fer2_4"/>
    <property type="match status" value="1"/>
</dbReference>
<proteinExistence type="inferred from homology"/>
<dbReference type="InterPro" id="IPR001041">
    <property type="entry name" value="2Fe-2S_ferredoxin-type"/>
</dbReference>
<dbReference type="InterPro" id="IPR050123">
    <property type="entry name" value="Prok_molybdopt-oxidoreductase"/>
</dbReference>
<dbReference type="FunFam" id="3.30.70.20:FF:000035">
    <property type="entry name" value="Iron hydrogenase 1"/>
    <property type="match status" value="1"/>
</dbReference>
<evidence type="ECO:0000256" key="12">
    <source>
        <dbReference type="ARBA" id="ARBA00023027"/>
    </source>
</evidence>
<dbReference type="PROSITE" id="PS00641">
    <property type="entry name" value="COMPLEX1_75K_1"/>
    <property type="match status" value="1"/>
</dbReference>
<dbReference type="InterPro" id="IPR000283">
    <property type="entry name" value="NADH_UbQ_OxRdtase_75kDa_su_CS"/>
</dbReference>
<evidence type="ECO:0000313" key="19">
    <source>
        <dbReference type="EMBL" id="SHF78106.1"/>
    </source>
</evidence>
<feature type="domain" description="4Fe-4S ferredoxin-type" evidence="16">
    <location>
        <begin position="140"/>
        <end position="173"/>
    </location>
</feature>
<dbReference type="InterPro" id="IPR036010">
    <property type="entry name" value="2Fe-2S_ferredoxin-like_sf"/>
</dbReference>
<organism evidence="19 20">
    <name type="scientific">Desulfacinum infernum DSM 9756</name>
    <dbReference type="NCBI Taxonomy" id="1121391"/>
    <lineage>
        <taxon>Bacteria</taxon>
        <taxon>Pseudomonadati</taxon>
        <taxon>Thermodesulfobacteriota</taxon>
        <taxon>Syntrophobacteria</taxon>
        <taxon>Syntrophobacterales</taxon>
        <taxon>Syntrophobacteraceae</taxon>
        <taxon>Desulfacinum</taxon>
    </lineage>
</organism>
<dbReference type="Pfam" id="PF12838">
    <property type="entry name" value="Fer4_7"/>
    <property type="match status" value="1"/>
</dbReference>
<feature type="domain" description="4Fe-4S His(Cys)3-ligated-type" evidence="18">
    <location>
        <begin position="77"/>
        <end position="116"/>
    </location>
</feature>
<dbReference type="Gene3D" id="2.20.25.90">
    <property type="entry name" value="ADC-like domains"/>
    <property type="match status" value="1"/>
</dbReference>
<dbReference type="AlphaFoldDB" id="A0A1M5EFZ4"/>
<dbReference type="Gene3D" id="3.10.20.740">
    <property type="match status" value="1"/>
</dbReference>
<dbReference type="Pfam" id="PF04879">
    <property type="entry name" value="Molybdop_Fe4S4"/>
    <property type="match status" value="1"/>
</dbReference>
<keyword evidence="10" id="KW-0408">Iron</keyword>
<comment type="subcellular location">
    <subcellularLocation>
        <location evidence="2">Membrane</location>
    </subcellularLocation>
</comment>
<dbReference type="Gene3D" id="3.40.50.740">
    <property type="match status" value="1"/>
</dbReference>
<dbReference type="Pfam" id="PF10588">
    <property type="entry name" value="NADH-G_4Fe-4S_3"/>
    <property type="match status" value="1"/>
</dbReference>
<dbReference type="SMART" id="SM00929">
    <property type="entry name" value="NADH-G_4Fe-4S_3"/>
    <property type="match status" value="1"/>
</dbReference>
<dbReference type="SUPFAM" id="SSF53706">
    <property type="entry name" value="Formate dehydrogenase/DMSO reductase, domains 1-3"/>
    <property type="match status" value="1"/>
</dbReference>
<evidence type="ECO:0000256" key="6">
    <source>
        <dbReference type="ARBA" id="ARBA00022723"/>
    </source>
</evidence>
<feature type="domain" description="4Fe-4S Mo/W bis-MGD-type" evidence="17">
    <location>
        <begin position="221"/>
        <end position="276"/>
    </location>
</feature>
<feature type="domain" description="2Fe-2S ferredoxin-type" evidence="15">
    <location>
        <begin position="1"/>
        <end position="77"/>
    </location>
</feature>
<comment type="similarity">
    <text evidence="3">Belongs to the complex I 75 kDa subunit family.</text>
</comment>
<sequence length="352" mass="38886">MTILMDGMRLNAREGQTILDVAREHDIRIPTLCYHEKLKPIGSCRMCIVEVEGSSTPVAACTTAVSDGMIVRTHTPDLVELRRETLKLIFLKHPMNCAACEINGNCQLQDLAHEYDINHTDLHTYNIRPVEPEPGPYATPLIQYHPRRCILCGRCVQACVEITEVGAINFKGRGALARIAPVERMGSIKPECVSCGECMAVCPVNALTEALGKKRGKAWETRKVKTTCTYCGCGCQLELNAVGETVTAVTPVDGGVNRGALCSKGRFGYDFINHHERLKTPLIRENGTWREANWDEALDFVAKRLVDIRSESGPDAIGALASARCTNEENYLFQKFIRGVIGTNNVDHCARL</sequence>
<keyword evidence="5" id="KW-0001">2Fe-2S</keyword>
<dbReference type="GO" id="GO:0016020">
    <property type="term" value="C:membrane"/>
    <property type="evidence" value="ECO:0007669"/>
    <property type="project" value="UniProtKB-SubCell"/>
</dbReference>
<dbReference type="SMART" id="SM00926">
    <property type="entry name" value="Molybdop_Fe4S4"/>
    <property type="match status" value="1"/>
</dbReference>
<reference evidence="20" key="1">
    <citation type="submission" date="2016-11" db="EMBL/GenBank/DDBJ databases">
        <authorList>
            <person name="Varghese N."/>
            <person name="Submissions S."/>
        </authorList>
    </citation>
    <scope>NUCLEOTIDE SEQUENCE [LARGE SCALE GENOMIC DNA]</scope>
    <source>
        <strain evidence="20">DSM 9756</strain>
    </source>
</reference>
<dbReference type="InterPro" id="IPR006963">
    <property type="entry name" value="Mopterin_OxRdtase_4Fe-4S_dom"/>
</dbReference>
<keyword evidence="9" id="KW-0560">Oxidoreductase</keyword>
<dbReference type="InterPro" id="IPR019574">
    <property type="entry name" value="NADH_UbQ_OxRdtase_Gsu_4Fe4S-bd"/>
</dbReference>
<dbReference type="InterPro" id="IPR006656">
    <property type="entry name" value="Mopterin_OxRdtase"/>
</dbReference>
<dbReference type="Proteomes" id="UP000184076">
    <property type="component" value="Unassembled WGS sequence"/>
</dbReference>
<evidence type="ECO:0000256" key="13">
    <source>
        <dbReference type="ARBA" id="ARBA00023136"/>
    </source>
</evidence>
<dbReference type="SUPFAM" id="SSF54292">
    <property type="entry name" value="2Fe-2S ferredoxin-like"/>
    <property type="match status" value="1"/>
</dbReference>
<dbReference type="GO" id="GO:0003954">
    <property type="term" value="F:NADH dehydrogenase activity"/>
    <property type="evidence" value="ECO:0007669"/>
    <property type="project" value="TreeGrafter"/>
</dbReference>
<keyword evidence="7" id="KW-0677">Repeat</keyword>
<dbReference type="PANTHER" id="PTHR43105">
    <property type="entry name" value="RESPIRATORY NITRATE REDUCTASE"/>
    <property type="match status" value="1"/>
</dbReference>
<evidence type="ECO:0000256" key="9">
    <source>
        <dbReference type="ARBA" id="ARBA00023002"/>
    </source>
</evidence>
<evidence type="ECO:0000256" key="8">
    <source>
        <dbReference type="ARBA" id="ARBA00022967"/>
    </source>
</evidence>
<dbReference type="PROSITE" id="PS51839">
    <property type="entry name" value="4FE4S_HC3"/>
    <property type="match status" value="1"/>
</dbReference>
<keyword evidence="6" id="KW-0479">Metal-binding</keyword>
<dbReference type="PROSITE" id="PS51669">
    <property type="entry name" value="4FE4S_MOW_BIS_MGD"/>
    <property type="match status" value="1"/>
</dbReference>
<accession>A0A1M5EFZ4</accession>
<gene>
    <name evidence="19" type="ORF">SAMN02745206_02638</name>
</gene>
<evidence type="ECO:0000256" key="1">
    <source>
        <dbReference type="ARBA" id="ARBA00001966"/>
    </source>
</evidence>
<dbReference type="SUPFAM" id="SSF54862">
    <property type="entry name" value="4Fe-4S ferredoxins"/>
    <property type="match status" value="1"/>
</dbReference>
<dbReference type="GO" id="GO:0051539">
    <property type="term" value="F:4 iron, 4 sulfur cluster binding"/>
    <property type="evidence" value="ECO:0007669"/>
    <property type="project" value="UniProtKB-KW"/>
</dbReference>
<dbReference type="Pfam" id="PF00384">
    <property type="entry name" value="Molybdopterin"/>
    <property type="match status" value="1"/>
</dbReference>
<dbReference type="PROSITE" id="PS51085">
    <property type="entry name" value="2FE2S_FER_2"/>
    <property type="match status" value="1"/>
</dbReference>
<dbReference type="Gene3D" id="3.30.70.20">
    <property type="match status" value="1"/>
</dbReference>
<dbReference type="GO" id="GO:0046872">
    <property type="term" value="F:metal ion binding"/>
    <property type="evidence" value="ECO:0007669"/>
    <property type="project" value="UniProtKB-KW"/>
</dbReference>
<evidence type="ECO:0000259" key="18">
    <source>
        <dbReference type="PROSITE" id="PS51839"/>
    </source>
</evidence>
<keyword evidence="12" id="KW-0520">NAD</keyword>
<evidence type="ECO:0000256" key="7">
    <source>
        <dbReference type="ARBA" id="ARBA00022737"/>
    </source>
</evidence>
<evidence type="ECO:0000259" key="15">
    <source>
        <dbReference type="PROSITE" id="PS51085"/>
    </source>
</evidence>